<name>A0A1X0VER5_LEUPS</name>
<dbReference type="PROSITE" id="PS50005">
    <property type="entry name" value="TPR"/>
    <property type="match status" value="1"/>
</dbReference>
<comment type="caution">
    <text evidence="3">The sequence shown here is derived from an EMBL/GenBank/DDBJ whole genome shotgun (WGS) entry which is preliminary data.</text>
</comment>
<keyword evidence="1" id="KW-0802">TPR repeat</keyword>
<evidence type="ECO:0000313" key="4">
    <source>
        <dbReference type="Proteomes" id="UP000192288"/>
    </source>
</evidence>
<sequence length="288" mass="32697">MARNGKNENFDGKAIRAARKKMHLSQVELAEGITTQATISLVENQNRVPNADVLLAILDRLNLDMSQFVSGDFLTNKAKELLSQVVLNMNTDALNEFKDFEKALSQNPPTLQAYYILKAADEFHNKQNYAQVIYNTERATNKKTPVLSNFFLFYAYHQMGSSYYLQGDMATAREKFALAYEQEPDLLTATDLEFHGVLQGRKYYAEFLVAEKDYDEAASILSGALDALRQRVDLFWVPELSEQLANIEEKRGDSEAAKRYMHYARIAAYLSGRSNTEARLAKLDTVVF</sequence>
<dbReference type="AlphaFoldDB" id="A0A1X0VER5"/>
<dbReference type="CDD" id="cd00093">
    <property type="entry name" value="HTH_XRE"/>
    <property type="match status" value="1"/>
</dbReference>
<dbReference type="PROSITE" id="PS50943">
    <property type="entry name" value="HTH_CROC1"/>
    <property type="match status" value="1"/>
</dbReference>
<dbReference type="SMART" id="SM00530">
    <property type="entry name" value="HTH_XRE"/>
    <property type="match status" value="1"/>
</dbReference>
<evidence type="ECO:0000256" key="1">
    <source>
        <dbReference type="PROSITE-ProRule" id="PRU00339"/>
    </source>
</evidence>
<dbReference type="InterPro" id="IPR019734">
    <property type="entry name" value="TPR_rpt"/>
</dbReference>
<evidence type="ECO:0000259" key="2">
    <source>
        <dbReference type="PROSITE" id="PS50943"/>
    </source>
</evidence>
<protein>
    <submittedName>
        <fullName evidence="3">Transcriptional regulator</fullName>
    </submittedName>
</protein>
<dbReference type="SUPFAM" id="SSF47413">
    <property type="entry name" value="lambda repressor-like DNA-binding domains"/>
    <property type="match status" value="1"/>
</dbReference>
<dbReference type="RefSeq" id="WP_080518969.1">
    <property type="nucleotide sequence ID" value="NZ_MPLS01000009.1"/>
</dbReference>
<dbReference type="Proteomes" id="UP000192288">
    <property type="component" value="Unassembled WGS sequence"/>
</dbReference>
<evidence type="ECO:0000313" key="3">
    <source>
        <dbReference type="EMBL" id="ORI98089.1"/>
    </source>
</evidence>
<organism evidence="3 4">
    <name type="scientific">Leuconostoc pseudomesenteroides</name>
    <dbReference type="NCBI Taxonomy" id="33968"/>
    <lineage>
        <taxon>Bacteria</taxon>
        <taxon>Bacillati</taxon>
        <taxon>Bacillota</taxon>
        <taxon>Bacilli</taxon>
        <taxon>Lactobacillales</taxon>
        <taxon>Lactobacillaceae</taxon>
        <taxon>Leuconostoc</taxon>
    </lineage>
</organism>
<dbReference type="EMBL" id="MPLS01000009">
    <property type="protein sequence ID" value="ORI98089.1"/>
    <property type="molecule type" value="Genomic_DNA"/>
</dbReference>
<feature type="repeat" description="TPR" evidence="1">
    <location>
        <begin position="153"/>
        <end position="186"/>
    </location>
</feature>
<dbReference type="eggNOG" id="COG1396">
    <property type="taxonomic scope" value="Bacteria"/>
</dbReference>
<feature type="domain" description="HTH cro/C1-type" evidence="2">
    <location>
        <begin position="15"/>
        <end position="68"/>
    </location>
</feature>
<dbReference type="GO" id="GO:0003677">
    <property type="term" value="F:DNA binding"/>
    <property type="evidence" value="ECO:0007669"/>
    <property type="project" value="InterPro"/>
</dbReference>
<dbReference type="InterPro" id="IPR011990">
    <property type="entry name" value="TPR-like_helical_dom_sf"/>
</dbReference>
<dbReference type="InterPro" id="IPR001387">
    <property type="entry name" value="Cro/C1-type_HTH"/>
</dbReference>
<dbReference type="InterPro" id="IPR010982">
    <property type="entry name" value="Lambda_DNA-bd_dom_sf"/>
</dbReference>
<reference evidence="3 4" key="1">
    <citation type="journal article" date="2017" name="Front. Microbiol.">
        <title>Genomic Characterization of Dairy Associated Leuconostoc Species and Diversity of Leuconostocs in Undefined Mixed Mesophilic Starter Cultures.</title>
        <authorList>
            <person name="Frantzen C.A."/>
            <person name="Kot W."/>
            <person name="Pedersen T.B."/>
            <person name="Ardo Y.M."/>
            <person name="Broadbent J.R."/>
            <person name="Neve H."/>
            <person name="Hansen L.H."/>
            <person name="Dal Bello F."/>
            <person name="Ostlie H.M."/>
            <person name="Kleppen H.P."/>
            <person name="Vogensen F.K."/>
            <person name="Holo H."/>
        </authorList>
    </citation>
    <scope>NUCLEOTIDE SEQUENCE [LARGE SCALE GENOMIC DNA]</scope>
    <source>
        <strain evidence="3 4">LMGCF08</strain>
    </source>
</reference>
<gene>
    <name evidence="3" type="ORF">BMR96_03915</name>
</gene>
<proteinExistence type="predicted"/>
<dbReference type="Gene3D" id="1.25.40.10">
    <property type="entry name" value="Tetratricopeptide repeat domain"/>
    <property type="match status" value="1"/>
</dbReference>
<dbReference type="STRING" id="33968.BMS77_01895"/>
<dbReference type="Pfam" id="PF01381">
    <property type="entry name" value="HTH_3"/>
    <property type="match status" value="1"/>
</dbReference>
<dbReference type="SUPFAM" id="SSF81901">
    <property type="entry name" value="HCP-like"/>
    <property type="match status" value="1"/>
</dbReference>
<accession>A0A1X0VER5</accession>